<dbReference type="Proteomes" id="UP001175226">
    <property type="component" value="Unassembled WGS sequence"/>
</dbReference>
<comment type="caution">
    <text evidence="1">The sequence shown here is derived from an EMBL/GenBank/DDBJ whole genome shotgun (WGS) entry which is preliminary data.</text>
</comment>
<name>A0AA39K8B4_9AGAR</name>
<reference evidence="1" key="1">
    <citation type="submission" date="2023-06" db="EMBL/GenBank/DDBJ databases">
        <authorList>
            <consortium name="Lawrence Berkeley National Laboratory"/>
            <person name="Ahrendt S."/>
            <person name="Sahu N."/>
            <person name="Indic B."/>
            <person name="Wong-Bajracharya J."/>
            <person name="Merenyi Z."/>
            <person name="Ke H.-M."/>
            <person name="Monk M."/>
            <person name="Kocsube S."/>
            <person name="Drula E."/>
            <person name="Lipzen A."/>
            <person name="Balint B."/>
            <person name="Henrissat B."/>
            <person name="Andreopoulos B."/>
            <person name="Martin F.M."/>
            <person name="Harder C.B."/>
            <person name="Rigling D."/>
            <person name="Ford K.L."/>
            <person name="Foster G.D."/>
            <person name="Pangilinan J."/>
            <person name="Papanicolaou A."/>
            <person name="Barry K."/>
            <person name="LaButti K."/>
            <person name="Viragh M."/>
            <person name="Koriabine M."/>
            <person name="Yan M."/>
            <person name="Riley R."/>
            <person name="Champramary S."/>
            <person name="Plett K.L."/>
            <person name="Tsai I.J."/>
            <person name="Slot J."/>
            <person name="Sipos G."/>
            <person name="Plett J."/>
            <person name="Nagy L.G."/>
            <person name="Grigoriev I.V."/>
        </authorList>
    </citation>
    <scope>NUCLEOTIDE SEQUENCE</scope>
    <source>
        <strain evidence="1">FPL87.14</strain>
    </source>
</reference>
<organism evidence="1 2">
    <name type="scientific">Armillaria borealis</name>
    <dbReference type="NCBI Taxonomy" id="47425"/>
    <lineage>
        <taxon>Eukaryota</taxon>
        <taxon>Fungi</taxon>
        <taxon>Dikarya</taxon>
        <taxon>Basidiomycota</taxon>
        <taxon>Agaricomycotina</taxon>
        <taxon>Agaricomycetes</taxon>
        <taxon>Agaricomycetidae</taxon>
        <taxon>Agaricales</taxon>
        <taxon>Marasmiineae</taxon>
        <taxon>Physalacriaceae</taxon>
        <taxon>Armillaria</taxon>
    </lineage>
</organism>
<sequence>MLVFPSYKIVFPYILTFWLYRSTRASNIGYCLLVNHWNTSVLICLNDCHSKISDEARAFVSPRTMVAQDSLDLSKCCNDKCRATMCIAAATGSRDHRVPGEFPSAFLLRCHAFISVVTVRTM</sequence>
<keyword evidence="2" id="KW-1185">Reference proteome</keyword>
<accession>A0AA39K8B4</accession>
<gene>
    <name evidence="1" type="ORF">EV421DRAFT_58395</name>
</gene>
<evidence type="ECO:0000313" key="2">
    <source>
        <dbReference type="Proteomes" id="UP001175226"/>
    </source>
</evidence>
<proteinExistence type="predicted"/>
<dbReference type="EMBL" id="JAUEPT010000001">
    <property type="protein sequence ID" value="KAK0456426.1"/>
    <property type="molecule type" value="Genomic_DNA"/>
</dbReference>
<evidence type="ECO:0000313" key="1">
    <source>
        <dbReference type="EMBL" id="KAK0456426.1"/>
    </source>
</evidence>
<protein>
    <submittedName>
        <fullName evidence="1">Uncharacterized protein</fullName>
    </submittedName>
</protein>
<dbReference type="AlphaFoldDB" id="A0AA39K8B4"/>